<evidence type="ECO:0000313" key="18">
    <source>
        <dbReference type="Proteomes" id="UP000002051"/>
    </source>
</evidence>
<evidence type="ECO:0000256" key="4">
    <source>
        <dbReference type="ARBA" id="ARBA00004906"/>
    </source>
</evidence>
<keyword evidence="8" id="KW-0479">Metal-binding</keyword>
<dbReference type="GO" id="GO:0006511">
    <property type="term" value="P:ubiquitin-dependent protein catabolic process"/>
    <property type="evidence" value="ECO:0000318"/>
    <property type="project" value="GO_Central"/>
</dbReference>
<reference evidence="16 18" key="2">
    <citation type="journal article" date="2014" name="BMC Genomics">
        <title>An improved genome release (version Mt4.0) for the model legume Medicago truncatula.</title>
        <authorList>
            <person name="Tang H."/>
            <person name="Krishnakumar V."/>
            <person name="Bidwell S."/>
            <person name="Rosen B."/>
            <person name="Chan A."/>
            <person name="Zhou S."/>
            <person name="Gentzbittel L."/>
            <person name="Childs K.L."/>
            <person name="Yandell M."/>
            <person name="Gundlach H."/>
            <person name="Mayer K.F."/>
            <person name="Schwartz D.C."/>
            <person name="Town C.D."/>
        </authorList>
    </citation>
    <scope>GENOME REANNOTATION</scope>
    <source>
        <strain evidence="16">A17</strain>
        <strain evidence="17 18">cv. Jemalong A17</strain>
    </source>
</reference>
<dbReference type="PROSITE" id="PS50089">
    <property type="entry name" value="ZF_RING_2"/>
    <property type="match status" value="1"/>
</dbReference>
<evidence type="ECO:0000259" key="14">
    <source>
        <dbReference type="PROSITE" id="PS50089"/>
    </source>
</evidence>
<keyword evidence="10 13" id="KW-0863">Zinc-finger</keyword>
<evidence type="ECO:0000256" key="9">
    <source>
        <dbReference type="ARBA" id="ARBA00022737"/>
    </source>
</evidence>
<gene>
    <name evidence="17" type="primary">25492507</name>
    <name evidence="16" type="ordered locus">MTR_4g063810</name>
</gene>
<dbReference type="HOGENOM" id="CLU_022048_3_1_1"/>
<dbReference type="CDD" id="cd22582">
    <property type="entry name" value="BRcat_RBR_unk"/>
    <property type="match status" value="1"/>
</dbReference>
<feature type="domain" description="RING-type" evidence="15">
    <location>
        <begin position="87"/>
        <end position="306"/>
    </location>
</feature>
<accession>A0A072UK64</accession>
<feature type="domain" description="RING-type" evidence="14">
    <location>
        <begin position="91"/>
        <end position="139"/>
    </location>
</feature>
<evidence type="ECO:0000259" key="15">
    <source>
        <dbReference type="PROSITE" id="PS51873"/>
    </source>
</evidence>
<dbReference type="EMBL" id="CM001220">
    <property type="protein sequence ID" value="KEH30144.1"/>
    <property type="molecule type" value="Genomic_DNA"/>
</dbReference>
<evidence type="ECO:0000256" key="5">
    <source>
        <dbReference type="ARBA" id="ARBA00005884"/>
    </source>
</evidence>
<dbReference type="EnsemblPlants" id="KEH30144">
    <property type="protein sequence ID" value="KEH30144"/>
    <property type="gene ID" value="MTR_4g063810"/>
</dbReference>
<dbReference type="InterPro" id="IPR001841">
    <property type="entry name" value="Znf_RING"/>
</dbReference>
<dbReference type="InterPro" id="IPR044066">
    <property type="entry name" value="TRIAD_supradom"/>
</dbReference>
<dbReference type="EC" id="2.3.2.31" evidence="6"/>
<reference evidence="17" key="3">
    <citation type="submission" date="2015-04" db="UniProtKB">
        <authorList>
            <consortium name="EnsemblPlants"/>
        </authorList>
    </citation>
    <scope>IDENTIFICATION</scope>
    <source>
        <strain evidence="17">cv. Jemalong A17</strain>
    </source>
</reference>
<dbReference type="InterPro" id="IPR031127">
    <property type="entry name" value="E3_UB_ligase_RBR"/>
</dbReference>
<dbReference type="PANTHER" id="PTHR11685">
    <property type="entry name" value="RBR FAMILY RING FINGER AND IBR DOMAIN-CONTAINING"/>
    <property type="match status" value="1"/>
</dbReference>
<dbReference type="STRING" id="3880.A0A072UK64"/>
<evidence type="ECO:0000313" key="17">
    <source>
        <dbReference type="EnsemblPlants" id="KEH30144"/>
    </source>
</evidence>
<comment type="catalytic activity">
    <reaction evidence="1">
        <text>[E2 ubiquitin-conjugating enzyme]-S-ubiquitinyl-L-cysteine + [acceptor protein]-L-lysine = [E2 ubiquitin-conjugating enzyme]-L-cysteine + [acceptor protein]-N(6)-ubiquitinyl-L-lysine.</text>
        <dbReference type="EC" id="2.3.2.31"/>
    </reaction>
</comment>
<comment type="cofactor">
    <cofactor evidence="2">
        <name>Zn(2+)</name>
        <dbReference type="ChEBI" id="CHEBI:29105"/>
    </cofactor>
</comment>
<comment type="pathway">
    <text evidence="4">Protein modification; protein ubiquitination.</text>
</comment>
<protein>
    <recommendedName>
        <fullName evidence="6">RBR-type E3 ubiquitin transferase</fullName>
        <ecNumber evidence="6">2.3.2.31</ecNumber>
    </recommendedName>
</protein>
<evidence type="ECO:0000313" key="16">
    <source>
        <dbReference type="EMBL" id="KEH30144.1"/>
    </source>
</evidence>
<evidence type="ECO:0000256" key="11">
    <source>
        <dbReference type="ARBA" id="ARBA00022786"/>
    </source>
</evidence>
<keyword evidence="18" id="KW-1185">Reference proteome</keyword>
<dbReference type="InterPro" id="IPR017907">
    <property type="entry name" value="Znf_RING_CS"/>
</dbReference>
<dbReference type="InterPro" id="IPR013083">
    <property type="entry name" value="Znf_RING/FYVE/PHD"/>
</dbReference>
<proteinExistence type="inferred from homology"/>
<reference evidence="16 18" key="1">
    <citation type="journal article" date="2011" name="Nature">
        <title>The Medicago genome provides insight into the evolution of rhizobial symbioses.</title>
        <authorList>
            <person name="Young N.D."/>
            <person name="Debelle F."/>
            <person name="Oldroyd G.E."/>
            <person name="Geurts R."/>
            <person name="Cannon S.B."/>
            <person name="Udvardi M.K."/>
            <person name="Benedito V.A."/>
            <person name="Mayer K.F."/>
            <person name="Gouzy J."/>
            <person name="Schoof H."/>
            <person name="Van de Peer Y."/>
            <person name="Proost S."/>
            <person name="Cook D.R."/>
            <person name="Meyers B.C."/>
            <person name="Spannagl M."/>
            <person name="Cheung F."/>
            <person name="De Mita S."/>
            <person name="Krishnakumar V."/>
            <person name="Gundlach H."/>
            <person name="Zhou S."/>
            <person name="Mudge J."/>
            <person name="Bharti A.K."/>
            <person name="Murray J.D."/>
            <person name="Naoumkina M.A."/>
            <person name="Rosen B."/>
            <person name="Silverstein K.A."/>
            <person name="Tang H."/>
            <person name="Rombauts S."/>
            <person name="Zhao P.X."/>
            <person name="Zhou P."/>
            <person name="Barbe V."/>
            <person name="Bardou P."/>
            <person name="Bechner M."/>
            <person name="Bellec A."/>
            <person name="Berger A."/>
            <person name="Berges H."/>
            <person name="Bidwell S."/>
            <person name="Bisseling T."/>
            <person name="Choisne N."/>
            <person name="Couloux A."/>
            <person name="Denny R."/>
            <person name="Deshpande S."/>
            <person name="Dai X."/>
            <person name="Doyle J.J."/>
            <person name="Dudez A.M."/>
            <person name="Farmer A.D."/>
            <person name="Fouteau S."/>
            <person name="Franken C."/>
            <person name="Gibelin C."/>
            <person name="Gish J."/>
            <person name="Goldstein S."/>
            <person name="Gonzalez A.J."/>
            <person name="Green P.J."/>
            <person name="Hallab A."/>
            <person name="Hartog M."/>
            <person name="Hua A."/>
            <person name="Humphray S.J."/>
            <person name="Jeong D.H."/>
            <person name="Jing Y."/>
            <person name="Jocker A."/>
            <person name="Kenton S.M."/>
            <person name="Kim D.J."/>
            <person name="Klee K."/>
            <person name="Lai H."/>
            <person name="Lang C."/>
            <person name="Lin S."/>
            <person name="Macmil S.L."/>
            <person name="Magdelenat G."/>
            <person name="Matthews L."/>
            <person name="McCorrison J."/>
            <person name="Monaghan E.L."/>
            <person name="Mun J.H."/>
            <person name="Najar F.Z."/>
            <person name="Nicholson C."/>
            <person name="Noirot C."/>
            <person name="O'Bleness M."/>
            <person name="Paule C.R."/>
            <person name="Poulain J."/>
            <person name="Prion F."/>
            <person name="Qin B."/>
            <person name="Qu C."/>
            <person name="Retzel E.F."/>
            <person name="Riddle C."/>
            <person name="Sallet E."/>
            <person name="Samain S."/>
            <person name="Samson N."/>
            <person name="Sanders I."/>
            <person name="Saurat O."/>
            <person name="Scarpelli C."/>
            <person name="Schiex T."/>
            <person name="Segurens B."/>
            <person name="Severin A.J."/>
            <person name="Sherrier D.J."/>
            <person name="Shi R."/>
            <person name="Sims S."/>
            <person name="Singer S.R."/>
            <person name="Sinharoy S."/>
            <person name="Sterck L."/>
            <person name="Viollet A."/>
            <person name="Wang B.B."/>
            <person name="Wang K."/>
            <person name="Wang M."/>
            <person name="Wang X."/>
            <person name="Warfsmann J."/>
            <person name="Weissenbach J."/>
            <person name="White D.D."/>
            <person name="White J.D."/>
            <person name="Wiley G.B."/>
            <person name="Wincker P."/>
            <person name="Xing Y."/>
            <person name="Yang L."/>
            <person name="Yao Z."/>
            <person name="Ying F."/>
            <person name="Zhai J."/>
            <person name="Zhou L."/>
            <person name="Zuber A."/>
            <person name="Denarie J."/>
            <person name="Dixon R.A."/>
            <person name="May G.D."/>
            <person name="Schwartz D.C."/>
            <person name="Rogers J."/>
            <person name="Quetier F."/>
            <person name="Town C.D."/>
            <person name="Roe B.A."/>
        </authorList>
    </citation>
    <scope>NUCLEOTIDE SEQUENCE [LARGE SCALE GENOMIC DNA]</scope>
    <source>
        <strain evidence="16">A17</strain>
        <strain evidence="17 18">cv. Jemalong A17</strain>
    </source>
</reference>
<evidence type="ECO:0000256" key="12">
    <source>
        <dbReference type="ARBA" id="ARBA00022833"/>
    </source>
</evidence>
<dbReference type="SMART" id="SM00647">
    <property type="entry name" value="IBR"/>
    <property type="match status" value="1"/>
</dbReference>
<comment type="function">
    <text evidence="3">Might act as an E3 ubiquitin-protein ligase, or as part of E3 complex, which accepts ubiquitin from specific E2 ubiquitin-conjugating enzymes and then transfers it to substrates.</text>
</comment>
<dbReference type="GO" id="GO:0031624">
    <property type="term" value="F:ubiquitin conjugating enzyme binding"/>
    <property type="evidence" value="ECO:0000318"/>
    <property type="project" value="GO_Central"/>
</dbReference>
<dbReference type="UniPathway" id="UPA00143"/>
<keyword evidence="9" id="KW-0677">Repeat</keyword>
<dbReference type="SUPFAM" id="SSF57850">
    <property type="entry name" value="RING/U-box"/>
    <property type="match status" value="3"/>
</dbReference>
<dbReference type="Gene3D" id="3.30.40.10">
    <property type="entry name" value="Zinc/RING finger domain, C3HC4 (zinc finger)"/>
    <property type="match status" value="1"/>
</dbReference>
<name>A0A072UK64_MEDTR</name>
<dbReference type="InterPro" id="IPR002867">
    <property type="entry name" value="IBR_dom"/>
</dbReference>
<evidence type="ECO:0000256" key="10">
    <source>
        <dbReference type="ARBA" id="ARBA00022771"/>
    </source>
</evidence>
<keyword evidence="11" id="KW-0833">Ubl conjugation pathway</keyword>
<dbReference type="AlphaFoldDB" id="A0A072UK64"/>
<evidence type="ECO:0000256" key="8">
    <source>
        <dbReference type="ARBA" id="ARBA00022723"/>
    </source>
</evidence>
<dbReference type="PROSITE" id="PS00518">
    <property type="entry name" value="ZF_RING_1"/>
    <property type="match status" value="1"/>
</dbReference>
<sequence>MEGTSPSSTADDFYFSAIHDKEIFRISEETYAEELQIQEALLFSTLMSNTTIDVKNEIQVVDAKVDLKQKQKEAFVGESSSSSSQLKQSYCAICMEAKPVEEMFQNQKCSHSFCEDCLGRYLAAKIQESISMVKCPDPKCNDILEPHDCSSILPKDVFDRWENALCENMVLGSQKFYCPFNDCSAMLLNDEKGIVTASECPHCHRLFCAQCKVSWHIGVDCKEFLSLKDGERGREDLMAMELAKNKRWKRCPKCGFYVEKIVGLFAMLGDIGDRSRISLIPLGLCRGQGSNPGHPTSPHLIVSFSY</sequence>
<dbReference type="FunFam" id="3.30.40.10:FF:000230">
    <property type="entry name" value="RBR-type E3 ubiquitin transferase"/>
    <property type="match status" value="1"/>
</dbReference>
<dbReference type="GO" id="GO:0000151">
    <property type="term" value="C:ubiquitin ligase complex"/>
    <property type="evidence" value="ECO:0000318"/>
    <property type="project" value="GO_Central"/>
</dbReference>
<dbReference type="OrthoDB" id="10009520at2759"/>
<evidence type="ECO:0000256" key="2">
    <source>
        <dbReference type="ARBA" id="ARBA00001947"/>
    </source>
</evidence>
<dbReference type="GO" id="GO:0005737">
    <property type="term" value="C:cytoplasm"/>
    <property type="evidence" value="ECO:0000318"/>
    <property type="project" value="GO_Central"/>
</dbReference>
<organism evidence="16 18">
    <name type="scientific">Medicago truncatula</name>
    <name type="common">Barrel medic</name>
    <name type="synonym">Medicago tribuloides</name>
    <dbReference type="NCBI Taxonomy" id="3880"/>
    <lineage>
        <taxon>Eukaryota</taxon>
        <taxon>Viridiplantae</taxon>
        <taxon>Streptophyta</taxon>
        <taxon>Embryophyta</taxon>
        <taxon>Tracheophyta</taxon>
        <taxon>Spermatophyta</taxon>
        <taxon>Magnoliopsida</taxon>
        <taxon>eudicotyledons</taxon>
        <taxon>Gunneridae</taxon>
        <taxon>Pentapetalae</taxon>
        <taxon>rosids</taxon>
        <taxon>fabids</taxon>
        <taxon>Fabales</taxon>
        <taxon>Fabaceae</taxon>
        <taxon>Papilionoideae</taxon>
        <taxon>50 kb inversion clade</taxon>
        <taxon>NPAAA clade</taxon>
        <taxon>Hologalegina</taxon>
        <taxon>IRL clade</taxon>
        <taxon>Trifolieae</taxon>
        <taxon>Medicago</taxon>
    </lineage>
</organism>
<evidence type="ECO:0000256" key="7">
    <source>
        <dbReference type="ARBA" id="ARBA00022679"/>
    </source>
</evidence>
<keyword evidence="12" id="KW-0862">Zinc</keyword>
<dbReference type="PROSITE" id="PS51873">
    <property type="entry name" value="TRIAD"/>
    <property type="match status" value="1"/>
</dbReference>
<dbReference type="Pfam" id="PF01485">
    <property type="entry name" value="IBR"/>
    <property type="match status" value="1"/>
</dbReference>
<evidence type="ECO:0000256" key="3">
    <source>
        <dbReference type="ARBA" id="ARBA00003976"/>
    </source>
</evidence>
<dbReference type="Proteomes" id="UP000002051">
    <property type="component" value="Chromosome 4"/>
</dbReference>
<keyword evidence="7" id="KW-0808">Transferase</keyword>
<evidence type="ECO:0000256" key="6">
    <source>
        <dbReference type="ARBA" id="ARBA00012251"/>
    </source>
</evidence>
<dbReference type="GO" id="GO:0008270">
    <property type="term" value="F:zinc ion binding"/>
    <property type="evidence" value="ECO:0007669"/>
    <property type="project" value="UniProtKB-KW"/>
</dbReference>
<dbReference type="GO" id="GO:0061630">
    <property type="term" value="F:ubiquitin protein ligase activity"/>
    <property type="evidence" value="ECO:0000318"/>
    <property type="project" value="GO_Central"/>
</dbReference>
<comment type="similarity">
    <text evidence="5">Belongs to the RBR family. Ariadne subfamily.</text>
</comment>
<dbReference type="GO" id="GO:0016567">
    <property type="term" value="P:protein ubiquitination"/>
    <property type="evidence" value="ECO:0007669"/>
    <property type="project" value="UniProtKB-UniPathway"/>
</dbReference>
<evidence type="ECO:0000256" key="1">
    <source>
        <dbReference type="ARBA" id="ARBA00001798"/>
    </source>
</evidence>
<evidence type="ECO:0000256" key="13">
    <source>
        <dbReference type="PROSITE-ProRule" id="PRU00175"/>
    </source>
</evidence>
<dbReference type="KEGG" id="mtr:25492507"/>